<comment type="catalytic activity">
    <reaction evidence="1">
        <text>Hydrolysis of terminal non-reducing beta-D-galactose residues in beta-D-galactosides.</text>
        <dbReference type="EC" id="3.2.1.23"/>
    </reaction>
</comment>
<reference evidence="9" key="1">
    <citation type="submission" date="2017-02" db="EMBL/GenBank/DDBJ databases">
        <title>Comparative genomics and description of representatives of a novel lineage of planctomycetes thriving in anoxic sediments.</title>
        <authorList>
            <person name="Spring S."/>
            <person name="Bunk B."/>
            <person name="Sproer C."/>
        </authorList>
    </citation>
    <scope>NUCLEOTIDE SEQUENCE [LARGE SCALE GENOMIC DNA]</scope>
    <source>
        <strain evidence="9">ST-NAGAB-D1</strain>
    </source>
</reference>
<evidence type="ECO:0000256" key="3">
    <source>
        <dbReference type="ARBA" id="ARBA00012756"/>
    </source>
</evidence>
<dbReference type="Gene3D" id="2.60.120.260">
    <property type="entry name" value="Galactose-binding domain-like"/>
    <property type="match status" value="2"/>
</dbReference>
<dbReference type="Pfam" id="PF00703">
    <property type="entry name" value="Glyco_hydro_2"/>
    <property type="match status" value="1"/>
</dbReference>
<organism evidence="8 9">
    <name type="scientific">Anaerohalosphaera lusitana</name>
    <dbReference type="NCBI Taxonomy" id="1936003"/>
    <lineage>
        <taxon>Bacteria</taxon>
        <taxon>Pseudomonadati</taxon>
        <taxon>Planctomycetota</taxon>
        <taxon>Phycisphaerae</taxon>
        <taxon>Sedimentisphaerales</taxon>
        <taxon>Anaerohalosphaeraceae</taxon>
        <taxon>Anaerohalosphaera</taxon>
    </lineage>
</organism>
<dbReference type="PANTHER" id="PTHR46323">
    <property type="entry name" value="BETA-GALACTOSIDASE"/>
    <property type="match status" value="1"/>
</dbReference>
<dbReference type="PANTHER" id="PTHR46323:SF2">
    <property type="entry name" value="BETA-GALACTOSIDASE"/>
    <property type="match status" value="1"/>
</dbReference>
<evidence type="ECO:0000256" key="2">
    <source>
        <dbReference type="ARBA" id="ARBA00007401"/>
    </source>
</evidence>
<feature type="domain" description="F5/8 type C" evidence="7">
    <location>
        <begin position="931"/>
        <end position="1082"/>
    </location>
</feature>
<dbReference type="GO" id="GO:0004565">
    <property type="term" value="F:beta-galactosidase activity"/>
    <property type="evidence" value="ECO:0007669"/>
    <property type="project" value="UniProtKB-EC"/>
</dbReference>
<dbReference type="Pfam" id="PF02836">
    <property type="entry name" value="Glyco_hydro_2_C"/>
    <property type="match status" value="1"/>
</dbReference>
<sequence precursor="true">MKKLFVIFLIFACSGVFCFASVDRMNLSGQWKVQLQSRADQKTWDPHVQAQTVQLPGSLTENGLGENITMETEWTGGTQNSPWFTSDDYAKYRQEGRVKVPFWLTPVKYYVGPAWYQREFKIPDDWQGRYVYLNLERCHWETRVWLNGKEIGVQNSLGTPHRYSLGNLKPGKHTMTICVDNTVKIAVGDDAHSVSDHTQTNWNGIVGDIYLGSTDSVTIDDVQIYPDTDKRIASVKISLKNFANVKGNCRLKLSAHSATSGTSHTPDEINVPVNLTGQKEQIVEVTYKMGEDSLLWDEFSPNLYKMVTQIEGEDFSDSQDDTFGMREVTADQTQIAINGRKTFLRGTLECCIFPLTGYPPTNVDAWKRIISICKEHGLNHIRFHSWCPPKAAFIAADEVGFFLQVECGAWATIGNGQPIDQFIYDEGDKILKEYGNHPSFIMMAYGNEPGGGNQKKYLAELVNYWKKKDDRRLYTSAAGWPLIPPNDFHSTPGPRIQAWGAGLRSRINAKAPETTTDYSNWVKRYDKPLVSHEIGQWCVFPNLEERKKYTGVTRAYNFDIFSDRLEENGLLDQAHDFLMASGKLQTICYKEDIESSLRTPGFGGFQLLDLHDFPGQGTALVGVLDPFWDEKGYVTAEEYHRFSCETVPLTRMEKRVWTSDENFKASVEIANYGPSPIEDADILWTVKSADARTFASGTFKGKHLKIGNTGMIGNISLPLTEIKDACKMNLEVTIAGTEYVNDWDFWIYPANISTQVPGQIYITDYLDEAAVAKLKKGGKVLLLPERGMPAGDELGKVKIGFSSIFWNTAWTRRQAPHTLGIICEPDHPALEVFPTDYYSDWQWWDIISKSDAMILNDLPPGLRPIVQVIDDWVTSRRLGLVFEAKLHAGKLLVCSADIQNVLQERPAARQLRASLLKYMNSGKFTPEIRITEDQIKGIFKSEKQLTKLRANVHADSEASQNPARNAFDDDPATIWHTPWGEIETDYPHHIEITLPKPTTVTGLRILPRQDSNSNGDIKTITVQLKADNNWQSIASLTELSSDDDWKTVEFGKTYTTAGIRIICLSPQTQNSPWASIAEIDLE</sequence>
<evidence type="ECO:0000259" key="7">
    <source>
        <dbReference type="PROSITE" id="PS50022"/>
    </source>
</evidence>
<dbReference type="InterPro" id="IPR050347">
    <property type="entry name" value="Bact_Beta-galactosidase"/>
</dbReference>
<dbReference type="Gene3D" id="2.60.40.10">
    <property type="entry name" value="Immunoglobulins"/>
    <property type="match status" value="1"/>
</dbReference>
<proteinExistence type="inferred from homology"/>
<dbReference type="InterPro" id="IPR013783">
    <property type="entry name" value="Ig-like_fold"/>
</dbReference>
<accession>A0A1U9NNF7</accession>
<keyword evidence="9" id="KW-1185">Reference proteome</keyword>
<dbReference type="EC" id="3.2.1.23" evidence="3"/>
<dbReference type="GO" id="GO:0009341">
    <property type="term" value="C:beta-galactosidase complex"/>
    <property type="evidence" value="ECO:0007669"/>
    <property type="project" value="TreeGrafter"/>
</dbReference>
<dbReference type="PROSITE" id="PS50022">
    <property type="entry name" value="FA58C_3"/>
    <property type="match status" value="1"/>
</dbReference>
<dbReference type="GO" id="GO:0005990">
    <property type="term" value="P:lactose catabolic process"/>
    <property type="evidence" value="ECO:0007669"/>
    <property type="project" value="TreeGrafter"/>
</dbReference>
<dbReference type="RefSeq" id="WP_146662705.1">
    <property type="nucleotide sequence ID" value="NZ_CP019791.1"/>
</dbReference>
<dbReference type="STRING" id="1936003.STSP2_02337"/>
<dbReference type="OrthoDB" id="9814867at2"/>
<dbReference type="SUPFAM" id="SSF51445">
    <property type="entry name" value="(Trans)glycosidases"/>
    <property type="match status" value="1"/>
</dbReference>
<dbReference type="KEGG" id="alus:STSP2_02337"/>
<dbReference type="InterPro" id="IPR000421">
    <property type="entry name" value="FA58C"/>
</dbReference>
<protein>
    <recommendedName>
        <fullName evidence="3">beta-galactosidase</fullName>
        <ecNumber evidence="3">3.2.1.23</ecNumber>
    </recommendedName>
</protein>
<evidence type="ECO:0000313" key="8">
    <source>
        <dbReference type="EMBL" id="AQT69150.1"/>
    </source>
</evidence>
<keyword evidence="5 8" id="KW-0326">Glycosidase</keyword>
<dbReference type="InterPro" id="IPR017853">
    <property type="entry name" value="GH"/>
</dbReference>
<dbReference type="SUPFAM" id="SSF49785">
    <property type="entry name" value="Galactose-binding domain-like"/>
    <property type="match status" value="2"/>
</dbReference>
<evidence type="ECO:0000256" key="4">
    <source>
        <dbReference type="ARBA" id="ARBA00022801"/>
    </source>
</evidence>
<dbReference type="Proteomes" id="UP000189674">
    <property type="component" value="Chromosome"/>
</dbReference>
<dbReference type="EMBL" id="CP019791">
    <property type="protein sequence ID" value="AQT69150.1"/>
    <property type="molecule type" value="Genomic_DNA"/>
</dbReference>
<comment type="similarity">
    <text evidence="2">Belongs to the glycosyl hydrolase 2 family.</text>
</comment>
<dbReference type="InterPro" id="IPR008979">
    <property type="entry name" value="Galactose-bd-like_sf"/>
</dbReference>
<feature type="chain" id="PRO_5012956681" description="beta-galactosidase" evidence="6">
    <location>
        <begin position="19"/>
        <end position="1082"/>
    </location>
</feature>
<dbReference type="Pfam" id="PF00754">
    <property type="entry name" value="F5_F8_type_C"/>
    <property type="match status" value="1"/>
</dbReference>
<dbReference type="InterPro" id="IPR006103">
    <property type="entry name" value="Glyco_hydro_2_cat"/>
</dbReference>
<keyword evidence="4 8" id="KW-0378">Hydrolase</keyword>
<keyword evidence="6" id="KW-0732">Signal</keyword>
<dbReference type="AlphaFoldDB" id="A0A1U9NNF7"/>
<evidence type="ECO:0000256" key="5">
    <source>
        <dbReference type="ARBA" id="ARBA00023295"/>
    </source>
</evidence>
<evidence type="ECO:0000313" key="9">
    <source>
        <dbReference type="Proteomes" id="UP000189674"/>
    </source>
</evidence>
<feature type="signal peptide" evidence="6">
    <location>
        <begin position="1"/>
        <end position="18"/>
    </location>
</feature>
<evidence type="ECO:0000256" key="6">
    <source>
        <dbReference type="SAM" id="SignalP"/>
    </source>
</evidence>
<dbReference type="InterPro" id="IPR006102">
    <property type="entry name" value="Ig-like_GH2"/>
</dbReference>
<name>A0A1U9NNF7_9BACT</name>
<evidence type="ECO:0000256" key="1">
    <source>
        <dbReference type="ARBA" id="ARBA00001412"/>
    </source>
</evidence>
<dbReference type="Gene3D" id="3.20.20.80">
    <property type="entry name" value="Glycosidases"/>
    <property type="match status" value="1"/>
</dbReference>
<gene>
    <name evidence="8" type="primary">lacZ_5</name>
    <name evidence="8" type="ORF">STSP2_02337</name>
</gene>